<accession>A0A414R2B3</accession>
<dbReference type="Gene3D" id="3.90.79.10">
    <property type="entry name" value="Nucleoside Triphosphate Pyrophosphohydrolase"/>
    <property type="match status" value="1"/>
</dbReference>
<dbReference type="EMBL" id="QRHR01000012">
    <property type="protein sequence ID" value="RHF87185.1"/>
    <property type="molecule type" value="Genomic_DNA"/>
</dbReference>
<dbReference type="AlphaFoldDB" id="A0A414R2B3"/>
<evidence type="ECO:0000313" key="4">
    <source>
        <dbReference type="Proteomes" id="UP000286186"/>
    </source>
</evidence>
<dbReference type="SUPFAM" id="SSF55811">
    <property type="entry name" value="Nudix"/>
    <property type="match status" value="1"/>
</dbReference>
<name>A0A414R2B3_9FIRM</name>
<dbReference type="EMBL" id="QROT01000008">
    <property type="protein sequence ID" value="RHL43505.1"/>
    <property type="molecule type" value="Genomic_DNA"/>
</dbReference>
<proteinExistence type="predicted"/>
<sequence length="119" mass="13646">MYNGNILYPVGSSCITKFDRKDLREKTSLMESQFKLLHAVEEGKFLSLSVELFSRKLLLWCTKKEQFIAGGGEDEDETIIISAKREAYEEANIGMDCKYSVLDTQNSIPTYCFKEARKI</sequence>
<evidence type="ECO:0000313" key="1">
    <source>
        <dbReference type="EMBL" id="RHF87185.1"/>
    </source>
</evidence>
<evidence type="ECO:0000313" key="3">
    <source>
        <dbReference type="Proteomes" id="UP000283314"/>
    </source>
</evidence>
<evidence type="ECO:0008006" key="5">
    <source>
        <dbReference type="Google" id="ProtNLM"/>
    </source>
</evidence>
<comment type="caution">
    <text evidence="1">The sequence shown here is derived from an EMBL/GenBank/DDBJ whole genome shotgun (WGS) entry which is preliminary data.</text>
</comment>
<reference evidence="3 4" key="1">
    <citation type="submission" date="2018-08" db="EMBL/GenBank/DDBJ databases">
        <title>A genome reference for cultivated species of the human gut microbiota.</title>
        <authorList>
            <person name="Zou Y."/>
            <person name="Xue W."/>
            <person name="Luo G."/>
        </authorList>
    </citation>
    <scope>NUCLEOTIDE SEQUENCE [LARGE SCALE GENOMIC DNA]</scope>
    <source>
        <strain evidence="2 3">AF37-4</strain>
        <strain evidence="1 4">AM23-22</strain>
    </source>
</reference>
<gene>
    <name evidence="2" type="ORF">DW018_10340</name>
    <name evidence="1" type="ORF">DW652_10630</name>
</gene>
<dbReference type="InterPro" id="IPR015797">
    <property type="entry name" value="NUDIX_hydrolase-like_dom_sf"/>
</dbReference>
<evidence type="ECO:0000313" key="2">
    <source>
        <dbReference type="EMBL" id="RHL43505.1"/>
    </source>
</evidence>
<dbReference type="Proteomes" id="UP000283314">
    <property type="component" value="Unassembled WGS sequence"/>
</dbReference>
<protein>
    <recommendedName>
        <fullName evidence="5">NUDIX domain-containing protein</fullName>
    </recommendedName>
</protein>
<organism evidence="1 4">
    <name type="scientific">Eubacterium ventriosum</name>
    <dbReference type="NCBI Taxonomy" id="39496"/>
    <lineage>
        <taxon>Bacteria</taxon>
        <taxon>Bacillati</taxon>
        <taxon>Bacillota</taxon>
        <taxon>Clostridia</taxon>
        <taxon>Eubacteriales</taxon>
        <taxon>Eubacteriaceae</taxon>
        <taxon>Eubacterium</taxon>
    </lineage>
</organism>
<dbReference type="Proteomes" id="UP000286186">
    <property type="component" value="Unassembled WGS sequence"/>
</dbReference>